<dbReference type="GeneTree" id="ENSGT00940000154669"/>
<dbReference type="PROSITE" id="PS50878">
    <property type="entry name" value="RT_POL"/>
    <property type="match status" value="1"/>
</dbReference>
<reference evidence="2" key="1">
    <citation type="submission" date="2025-08" db="UniProtKB">
        <authorList>
            <consortium name="Ensembl"/>
        </authorList>
    </citation>
    <scope>IDENTIFICATION</scope>
</reference>
<sequence>MEREAINDGYVHTHLKDKSSFFPKQLISDEMKAFEITLMKEVHTINQKKCKPNLTSKEFKALKNLNEDQTIIIKPADKGGGVVILPREMYNQEALRQLNDINIYSKATREQMNCAQEVCRDLLQKGNQLGIINETEFKYLNIIYPKIPVFYLLPKIHKDINNPPGRPIISRIESITSRLSQYIDILLQPLVKTTQAYLKDTTNVLELIDQIQWEPEYIMVTCDVTSLYSIIPHKIGCEAVKFFLEKGYLYPPDQIDFILESIELILKNNFFMFEGQMYRQETGMAMGTRFAPSYANLFMAYWEHFNIYSKGIWSDQLILYKRYIDDIFIIWKGDNLSLSTFLDDLNLNNWGIKLEYFFSKQEVNFLDLTIYTQDNSLKTKTFFKTVDVNSFIEFNSCHAKSWLQSVPKSQLMRLRRNCTEEKIFLEQADKLEGDPLNKGYKKEDLDIVMDNIRQIPMTSLYQKKEENHGKYKDNVSFIYDYNSQTREVNGIIKRCW</sequence>
<dbReference type="PANTHER" id="PTHR21301">
    <property type="entry name" value="REVERSE TRANSCRIPTASE"/>
    <property type="match status" value="1"/>
</dbReference>
<dbReference type="OrthoDB" id="9906912at2759"/>
<protein>
    <recommendedName>
        <fullName evidence="1">Reverse transcriptase domain-containing protein</fullName>
    </recommendedName>
</protein>
<feature type="domain" description="Reverse transcriptase" evidence="1">
    <location>
        <begin position="66"/>
        <end position="388"/>
    </location>
</feature>
<dbReference type="AlphaFoldDB" id="A0A8C5PYV0"/>
<evidence type="ECO:0000313" key="2">
    <source>
        <dbReference type="Ensembl" id="ENSLLEP00000029446.1"/>
    </source>
</evidence>
<proteinExistence type="predicted"/>
<dbReference type="Ensembl" id="ENSLLET00000030583.1">
    <property type="protein sequence ID" value="ENSLLEP00000029446.1"/>
    <property type="gene ID" value="ENSLLEG00000018678.1"/>
</dbReference>
<evidence type="ECO:0000313" key="3">
    <source>
        <dbReference type="Proteomes" id="UP000694569"/>
    </source>
</evidence>
<organism evidence="2 3">
    <name type="scientific">Leptobrachium leishanense</name>
    <name type="common">Leishan spiny toad</name>
    <dbReference type="NCBI Taxonomy" id="445787"/>
    <lineage>
        <taxon>Eukaryota</taxon>
        <taxon>Metazoa</taxon>
        <taxon>Chordata</taxon>
        <taxon>Craniata</taxon>
        <taxon>Vertebrata</taxon>
        <taxon>Euteleostomi</taxon>
        <taxon>Amphibia</taxon>
        <taxon>Batrachia</taxon>
        <taxon>Anura</taxon>
        <taxon>Pelobatoidea</taxon>
        <taxon>Megophryidae</taxon>
        <taxon>Leptobrachium</taxon>
    </lineage>
</organism>
<dbReference type="PANTHER" id="PTHR21301:SF12">
    <property type="match status" value="1"/>
</dbReference>
<keyword evidence="3" id="KW-1185">Reference proteome</keyword>
<accession>A0A8C5PYV0</accession>
<name>A0A8C5PYV0_9ANUR</name>
<reference evidence="2" key="2">
    <citation type="submission" date="2025-09" db="UniProtKB">
        <authorList>
            <consortium name="Ensembl"/>
        </authorList>
    </citation>
    <scope>IDENTIFICATION</scope>
</reference>
<dbReference type="Proteomes" id="UP000694569">
    <property type="component" value="Unplaced"/>
</dbReference>
<evidence type="ECO:0000259" key="1">
    <source>
        <dbReference type="PROSITE" id="PS50878"/>
    </source>
</evidence>
<dbReference type="InterPro" id="IPR000477">
    <property type="entry name" value="RT_dom"/>
</dbReference>